<evidence type="ECO:0000256" key="1">
    <source>
        <dbReference type="SAM" id="MobiDB-lite"/>
    </source>
</evidence>
<sequence length="137" mass="15494">MDGALTAKEMPRMLFPRRFSSLTDMTSLNIDEAGVDQGDPNGAMHLYISIALVILLFGLFGAVSLFLHFTWSPERATREVCLDRCERGMEERRAFLDQDAEKGEEDLHGYDDDSLRRLAESPRPRPQPKIAIRITAP</sequence>
<evidence type="ECO:0000313" key="4">
    <source>
        <dbReference type="Proteomes" id="UP001160390"/>
    </source>
</evidence>
<evidence type="ECO:0000256" key="2">
    <source>
        <dbReference type="SAM" id="Phobius"/>
    </source>
</evidence>
<keyword evidence="4" id="KW-1185">Reference proteome</keyword>
<keyword evidence="2" id="KW-0472">Membrane</keyword>
<reference evidence="3" key="1">
    <citation type="submission" date="2023-01" db="EMBL/GenBank/DDBJ databases">
        <authorList>
            <person name="Piombo E."/>
        </authorList>
    </citation>
    <scope>NUCLEOTIDE SEQUENCE</scope>
</reference>
<dbReference type="EMBL" id="CABFNP030001191">
    <property type="protein sequence ID" value="CAI6091610.1"/>
    <property type="molecule type" value="Genomic_DNA"/>
</dbReference>
<organism evidence="3 4">
    <name type="scientific">Clonostachys chloroleuca</name>
    <dbReference type="NCBI Taxonomy" id="1926264"/>
    <lineage>
        <taxon>Eukaryota</taxon>
        <taxon>Fungi</taxon>
        <taxon>Dikarya</taxon>
        <taxon>Ascomycota</taxon>
        <taxon>Pezizomycotina</taxon>
        <taxon>Sordariomycetes</taxon>
        <taxon>Hypocreomycetidae</taxon>
        <taxon>Hypocreales</taxon>
        <taxon>Bionectriaceae</taxon>
        <taxon>Clonostachys</taxon>
    </lineage>
</organism>
<keyword evidence="2" id="KW-1133">Transmembrane helix</keyword>
<keyword evidence="2" id="KW-0812">Transmembrane</keyword>
<accession>A0AA35M7L9</accession>
<feature type="compositionally biased region" description="Basic and acidic residues" evidence="1">
    <location>
        <begin position="96"/>
        <end position="123"/>
    </location>
</feature>
<comment type="caution">
    <text evidence="3">The sequence shown here is derived from an EMBL/GenBank/DDBJ whole genome shotgun (WGS) entry which is preliminary data.</text>
</comment>
<dbReference type="AlphaFoldDB" id="A0AA35M7L9"/>
<gene>
    <name evidence="3" type="ORF">CCHLO57077_00014696</name>
</gene>
<feature type="region of interest" description="Disordered" evidence="1">
    <location>
        <begin position="96"/>
        <end position="137"/>
    </location>
</feature>
<proteinExistence type="predicted"/>
<name>A0AA35M7L9_9HYPO</name>
<protein>
    <submittedName>
        <fullName evidence="3">Uncharacterized protein</fullName>
    </submittedName>
</protein>
<feature type="transmembrane region" description="Helical" evidence="2">
    <location>
        <begin position="46"/>
        <end position="69"/>
    </location>
</feature>
<evidence type="ECO:0000313" key="3">
    <source>
        <dbReference type="EMBL" id="CAI6091610.1"/>
    </source>
</evidence>
<dbReference type="Proteomes" id="UP001160390">
    <property type="component" value="Unassembled WGS sequence"/>
</dbReference>